<evidence type="ECO:0000256" key="2">
    <source>
        <dbReference type="ARBA" id="ARBA00022688"/>
    </source>
</evidence>
<dbReference type="InterPro" id="IPR028978">
    <property type="entry name" value="Chorismate_lyase_/UTRA_dom_sf"/>
</dbReference>
<dbReference type="Pfam" id="PF04345">
    <property type="entry name" value="Chor_lyase"/>
    <property type="match status" value="1"/>
</dbReference>
<dbReference type="InterPro" id="IPR007440">
    <property type="entry name" value="Chorismate--pyruvate_lyase"/>
</dbReference>
<sequence length="183" mass="20536">MPECPRYPPLPRRWQPIALAGIWLEDPLGTLMASRDSLTVRLSRLVDAPITVRLHAQGAGRGRLDELTRLGLPAGQRVWRREVTLEANGEVLVAARSVTTLEGCPPWMARLGTQALGHQLFARSARAPQKALVRRSRIEMTRSDPGFLALPAAWGRRSLFTLGAGRPPLLVQEYFVHERFYRQ</sequence>
<keyword evidence="3 4" id="KW-0456">Lyase</keyword>
<dbReference type="EMBL" id="QRDJ01000007">
    <property type="protein sequence ID" value="REC95072.1"/>
    <property type="molecule type" value="Genomic_DNA"/>
</dbReference>
<dbReference type="Gene3D" id="3.40.1410.10">
    <property type="entry name" value="Chorismate lyase-like"/>
    <property type="match status" value="1"/>
</dbReference>
<accession>A0A3D9DWC5</accession>
<dbReference type="PANTHER" id="PTHR38683:SF1">
    <property type="entry name" value="CHORISMATE PYRUVATE-LYASE"/>
    <property type="match status" value="1"/>
</dbReference>
<dbReference type="OrthoDB" id="9789493at2"/>
<name>A0A3D9DWC5_9GAMM</name>
<evidence type="ECO:0000313" key="4">
    <source>
        <dbReference type="EMBL" id="REC95072.1"/>
    </source>
</evidence>
<reference evidence="4 5" key="1">
    <citation type="submission" date="2018-07" db="EMBL/GenBank/DDBJ databases">
        <title>Genomic Encyclopedia of Type Strains, Phase IV (KMG-IV): sequencing the most valuable type-strain genomes for metagenomic binning, comparative biology and taxonomic classification.</title>
        <authorList>
            <person name="Goeker M."/>
        </authorList>
    </citation>
    <scope>NUCLEOTIDE SEQUENCE [LARGE SCALE GENOMIC DNA]</scope>
    <source>
        <strain evidence="4 5">DSM 14324</strain>
    </source>
</reference>
<comment type="caution">
    <text evidence="4">The sequence shown here is derived from an EMBL/GenBank/DDBJ whole genome shotgun (WGS) entry which is preliminary data.</text>
</comment>
<dbReference type="GO" id="GO:0008813">
    <property type="term" value="F:chorismate lyase activity"/>
    <property type="evidence" value="ECO:0007669"/>
    <property type="project" value="InterPro"/>
</dbReference>
<gene>
    <name evidence="4" type="ORF">C8D72_1907</name>
</gene>
<evidence type="ECO:0000313" key="5">
    <source>
        <dbReference type="Proteomes" id="UP000256334"/>
    </source>
</evidence>
<keyword evidence="5" id="KW-1185">Reference proteome</keyword>
<dbReference type="AlphaFoldDB" id="A0A3D9DWC5"/>
<dbReference type="PANTHER" id="PTHR38683">
    <property type="entry name" value="CHORISMATE PYRUVATE-LYASE"/>
    <property type="match status" value="1"/>
</dbReference>
<evidence type="ECO:0000256" key="3">
    <source>
        <dbReference type="ARBA" id="ARBA00023239"/>
    </source>
</evidence>
<protein>
    <submittedName>
        <fullName evidence="4">Chorismate lyase</fullName>
    </submittedName>
</protein>
<organism evidence="4 5">
    <name type="scientific">Kushneria indalinina DSM 14324</name>
    <dbReference type="NCBI Taxonomy" id="1122140"/>
    <lineage>
        <taxon>Bacteria</taxon>
        <taxon>Pseudomonadati</taxon>
        <taxon>Pseudomonadota</taxon>
        <taxon>Gammaproteobacteria</taxon>
        <taxon>Oceanospirillales</taxon>
        <taxon>Halomonadaceae</taxon>
        <taxon>Kushneria</taxon>
    </lineage>
</organism>
<keyword evidence="1" id="KW-0963">Cytoplasm</keyword>
<dbReference type="GO" id="GO:0005829">
    <property type="term" value="C:cytosol"/>
    <property type="evidence" value="ECO:0007669"/>
    <property type="project" value="TreeGrafter"/>
</dbReference>
<dbReference type="SUPFAM" id="SSF64288">
    <property type="entry name" value="Chorismate lyase-like"/>
    <property type="match status" value="1"/>
</dbReference>
<dbReference type="Proteomes" id="UP000256334">
    <property type="component" value="Unassembled WGS sequence"/>
</dbReference>
<keyword evidence="2" id="KW-0831">Ubiquinone biosynthesis</keyword>
<dbReference type="GO" id="GO:0006744">
    <property type="term" value="P:ubiquinone biosynthetic process"/>
    <property type="evidence" value="ECO:0007669"/>
    <property type="project" value="UniProtKB-KW"/>
</dbReference>
<dbReference type="RefSeq" id="WP_115854155.1">
    <property type="nucleotide sequence ID" value="NZ_QRDJ01000007.1"/>
</dbReference>
<evidence type="ECO:0000256" key="1">
    <source>
        <dbReference type="ARBA" id="ARBA00022490"/>
    </source>
</evidence>
<proteinExistence type="predicted"/>